<gene>
    <name evidence="2" type="ORF">J1836_002685</name>
    <name evidence="1" type="ORF">J1836_10135</name>
</gene>
<accession>A0A8B0SQV3</accession>
<name>A0A8B0SQV3_9GAMM</name>
<reference evidence="1 3" key="1">
    <citation type="submission" date="2021-03" db="EMBL/GenBank/DDBJ databases">
        <title>Draft genome and methylome analysis of Thiotrix fructosivoruns ATCC 49748.</title>
        <authorList>
            <person name="Fomenkov A."/>
            <person name="Grabovich M.Y."/>
            <person name="Roberts R.J."/>
        </authorList>
    </citation>
    <scope>NUCLEOTIDE SEQUENCE [LARGE SCALE GENOMIC DNA]</scope>
    <source>
        <strain evidence="1 3">ATCC 49748</strain>
    </source>
</reference>
<dbReference type="EMBL" id="CP072748">
    <property type="protein sequence ID" value="QTX11282.1"/>
    <property type="molecule type" value="Genomic_DNA"/>
</dbReference>
<protein>
    <submittedName>
        <fullName evidence="2">Uncharacterized protein</fullName>
    </submittedName>
</protein>
<dbReference type="Proteomes" id="UP000664466">
    <property type="component" value="Unassembled WGS sequence"/>
</dbReference>
<dbReference type="EMBL" id="JAFMPM010000006">
    <property type="protein sequence ID" value="MBO0613281.1"/>
    <property type="molecule type" value="Genomic_DNA"/>
</dbReference>
<proteinExistence type="predicted"/>
<dbReference type="RefSeq" id="WP_207250988.1">
    <property type="nucleotide sequence ID" value="NZ_JAFMPM010000006.1"/>
</dbReference>
<dbReference type="AlphaFoldDB" id="A0A8B0SQV3"/>
<evidence type="ECO:0000313" key="2">
    <source>
        <dbReference type="EMBL" id="QTX11282.1"/>
    </source>
</evidence>
<sequence length="87" mass="9658">MAITARCTLIDHNKLYQSLLTSGELRMGLWVLGIWVRRWATAALTTFDHTFLAAPPQPPVTARTPTAAQGWLVALEAASRGWNSWHS</sequence>
<evidence type="ECO:0000313" key="1">
    <source>
        <dbReference type="EMBL" id="MBO0613281.1"/>
    </source>
</evidence>
<organism evidence="2">
    <name type="scientific">Thiothrix fructosivorans</name>
    <dbReference type="NCBI Taxonomy" id="111770"/>
    <lineage>
        <taxon>Bacteria</taxon>
        <taxon>Pseudomonadati</taxon>
        <taxon>Pseudomonadota</taxon>
        <taxon>Gammaproteobacteria</taxon>
        <taxon>Thiotrichales</taxon>
        <taxon>Thiotrichaceae</taxon>
        <taxon>Thiothrix</taxon>
    </lineage>
</organism>
<reference evidence="2" key="2">
    <citation type="submission" date="2021-04" db="EMBL/GenBank/DDBJ databases">
        <title>Complete Genome and methylome analysis of Thiothrix fructosivorans ATCC 49748.</title>
        <authorList>
            <person name="Fomenkov A."/>
            <person name="Sun L."/>
            <person name="Vincze T."/>
            <person name="Grabovich M.Y."/>
            <person name="Roberts R.J."/>
        </authorList>
    </citation>
    <scope>NUCLEOTIDE SEQUENCE</scope>
    <source>
        <strain evidence="2">ATCC 49748</strain>
    </source>
</reference>
<evidence type="ECO:0000313" key="3">
    <source>
        <dbReference type="Proteomes" id="UP000664466"/>
    </source>
</evidence>
<keyword evidence="3" id="KW-1185">Reference proteome</keyword>